<dbReference type="Proteomes" id="UP000054408">
    <property type="component" value="Unassembled WGS sequence"/>
</dbReference>
<feature type="transmembrane region" description="Helical" evidence="1">
    <location>
        <begin position="228"/>
        <end position="247"/>
    </location>
</feature>
<dbReference type="EMBL" id="GL349465">
    <property type="protein sequence ID" value="KNC51223.1"/>
    <property type="molecule type" value="Genomic_DNA"/>
</dbReference>
<keyword evidence="4" id="KW-1185">Reference proteome</keyword>
<evidence type="ECO:0000313" key="4">
    <source>
        <dbReference type="Proteomes" id="UP000054408"/>
    </source>
</evidence>
<keyword evidence="1" id="KW-0472">Membrane</keyword>
<keyword evidence="1" id="KW-0812">Transmembrane</keyword>
<feature type="chain" id="PRO_5005537202" description="DOMON domain-containing protein" evidence="2">
    <location>
        <begin position="20"/>
        <end position="248"/>
    </location>
</feature>
<name>A0A0L0DIS7_THETB</name>
<feature type="signal peptide" evidence="2">
    <location>
        <begin position="1"/>
        <end position="19"/>
    </location>
</feature>
<reference evidence="3 4" key="1">
    <citation type="submission" date="2010-05" db="EMBL/GenBank/DDBJ databases">
        <title>The Genome Sequence of Thecamonas trahens ATCC 50062.</title>
        <authorList>
            <consortium name="The Broad Institute Genome Sequencing Platform"/>
            <person name="Russ C."/>
            <person name="Cuomo C."/>
            <person name="Shea T."/>
            <person name="Young S.K."/>
            <person name="Zeng Q."/>
            <person name="Koehrsen M."/>
            <person name="Haas B."/>
            <person name="Borodovsky M."/>
            <person name="Guigo R."/>
            <person name="Alvarado L."/>
            <person name="Berlin A."/>
            <person name="Bochicchio J."/>
            <person name="Borenstein D."/>
            <person name="Chapman S."/>
            <person name="Chen Z."/>
            <person name="Freedman E."/>
            <person name="Gellesch M."/>
            <person name="Goldberg J."/>
            <person name="Griggs A."/>
            <person name="Gujja S."/>
            <person name="Heilman E."/>
            <person name="Heiman D."/>
            <person name="Hepburn T."/>
            <person name="Howarth C."/>
            <person name="Jen D."/>
            <person name="Larson L."/>
            <person name="Mehta T."/>
            <person name="Park D."/>
            <person name="Pearson M."/>
            <person name="Roberts A."/>
            <person name="Saif S."/>
            <person name="Shenoy N."/>
            <person name="Sisk P."/>
            <person name="Stolte C."/>
            <person name="Sykes S."/>
            <person name="Thomson T."/>
            <person name="Walk T."/>
            <person name="White J."/>
            <person name="Yandava C."/>
            <person name="Burger G."/>
            <person name="Gray M.W."/>
            <person name="Holland P.W.H."/>
            <person name="King N."/>
            <person name="Lang F.B.F."/>
            <person name="Roger A.J."/>
            <person name="Ruiz-Trillo I."/>
            <person name="Lander E."/>
            <person name="Nusbaum C."/>
        </authorList>
    </citation>
    <scope>NUCLEOTIDE SEQUENCE [LARGE SCALE GENOMIC DNA]</scope>
    <source>
        <strain evidence="3 4">ATCC 50062</strain>
    </source>
</reference>
<sequence>MNFVVFATVLVALVAAVAAHHGTAVCYYSAAGPSSIIVELSDTNTTAQTTALTNGACAFVEDGPIGSNVQINVTAAGASVATATASLALTDRVFVFGKTGPADTTVDVDVLSGAPDSSGFKMYTVNYGVTAGVVASSAGSRDGTVAYGSAIAATLSGTAAKISFTWEAVNGTSSIPAFEITGAQLNALKGKAYYAAITADSTGKLSVVMTDNHGEAATKPSTSAAFTAIPSVAATFVVATIAAIAALL</sequence>
<dbReference type="RefSeq" id="XP_013756420.1">
    <property type="nucleotide sequence ID" value="XM_013900966.1"/>
</dbReference>
<evidence type="ECO:0008006" key="5">
    <source>
        <dbReference type="Google" id="ProtNLM"/>
    </source>
</evidence>
<dbReference type="AlphaFoldDB" id="A0A0L0DIS7"/>
<evidence type="ECO:0000256" key="1">
    <source>
        <dbReference type="SAM" id="Phobius"/>
    </source>
</evidence>
<proteinExistence type="predicted"/>
<keyword evidence="2" id="KW-0732">Signal</keyword>
<keyword evidence="1" id="KW-1133">Transmembrane helix</keyword>
<organism evidence="3 4">
    <name type="scientific">Thecamonas trahens ATCC 50062</name>
    <dbReference type="NCBI Taxonomy" id="461836"/>
    <lineage>
        <taxon>Eukaryota</taxon>
        <taxon>Apusozoa</taxon>
        <taxon>Apusomonadida</taxon>
        <taxon>Apusomonadidae</taxon>
        <taxon>Thecamonas</taxon>
    </lineage>
</organism>
<evidence type="ECO:0000313" key="3">
    <source>
        <dbReference type="EMBL" id="KNC51223.1"/>
    </source>
</evidence>
<gene>
    <name evidence="3" type="ORF">AMSG_06581</name>
</gene>
<accession>A0A0L0DIS7</accession>
<evidence type="ECO:0000256" key="2">
    <source>
        <dbReference type="SAM" id="SignalP"/>
    </source>
</evidence>
<protein>
    <recommendedName>
        <fullName evidence="5">DOMON domain-containing protein</fullName>
    </recommendedName>
</protein>
<dbReference type="GeneID" id="25565712"/>